<dbReference type="EMBL" id="LR593886">
    <property type="protein sequence ID" value="VTR95158.1"/>
    <property type="molecule type" value="Genomic_DNA"/>
</dbReference>
<name>A0A6P2D1E9_9BACT</name>
<dbReference type="KEGG" id="gms:SOIL9_25560"/>
<evidence type="ECO:0000313" key="1">
    <source>
        <dbReference type="EMBL" id="VTR95158.1"/>
    </source>
</evidence>
<reference evidence="1 2" key="1">
    <citation type="submission" date="2019-05" db="EMBL/GenBank/DDBJ databases">
        <authorList>
            <consortium name="Science for Life Laboratories"/>
        </authorList>
    </citation>
    <scope>NUCLEOTIDE SEQUENCE [LARGE SCALE GENOMIC DNA]</scope>
    <source>
        <strain evidence="1">Soil9</strain>
    </source>
</reference>
<gene>
    <name evidence="1" type="ORF">SOIL9_25560</name>
</gene>
<keyword evidence="2" id="KW-1185">Reference proteome</keyword>
<organism evidence="1 2">
    <name type="scientific">Gemmata massiliana</name>
    <dbReference type="NCBI Taxonomy" id="1210884"/>
    <lineage>
        <taxon>Bacteria</taxon>
        <taxon>Pseudomonadati</taxon>
        <taxon>Planctomycetota</taxon>
        <taxon>Planctomycetia</taxon>
        <taxon>Gemmatales</taxon>
        <taxon>Gemmataceae</taxon>
        <taxon>Gemmata</taxon>
    </lineage>
</organism>
<dbReference type="Proteomes" id="UP000464178">
    <property type="component" value="Chromosome"/>
</dbReference>
<proteinExistence type="predicted"/>
<dbReference type="AlphaFoldDB" id="A0A6P2D1E9"/>
<protein>
    <submittedName>
        <fullName evidence="1">Uncharacterized protein</fullName>
    </submittedName>
</protein>
<sequence length="33" mass="3594">MVIPHPSSLTEIAAMDVILKGQAKKFANERAAR</sequence>
<accession>A0A6P2D1E9</accession>
<evidence type="ECO:0000313" key="2">
    <source>
        <dbReference type="Proteomes" id="UP000464178"/>
    </source>
</evidence>